<dbReference type="AlphaFoldDB" id="A0A5A9N650"/>
<name>A0A5A9N650_9TELE</name>
<sequence>MSHLASAAMIRRVFEQGWDSPSPKPSRWIRNLCAPQHQEVDGRRVACCASGVVSVNFGVDLRGARTPPPALVSSDSRFTLDICRCQIGL</sequence>
<dbReference type="EMBL" id="SOYY01000022">
    <property type="protein sequence ID" value="KAA0704688.1"/>
    <property type="molecule type" value="Genomic_DNA"/>
</dbReference>
<comment type="caution">
    <text evidence="1">The sequence shown here is derived from an EMBL/GenBank/DDBJ whole genome shotgun (WGS) entry which is preliminary data.</text>
</comment>
<organism evidence="1 2">
    <name type="scientific">Triplophysa tibetana</name>
    <dbReference type="NCBI Taxonomy" id="1572043"/>
    <lineage>
        <taxon>Eukaryota</taxon>
        <taxon>Metazoa</taxon>
        <taxon>Chordata</taxon>
        <taxon>Craniata</taxon>
        <taxon>Vertebrata</taxon>
        <taxon>Euteleostomi</taxon>
        <taxon>Actinopterygii</taxon>
        <taxon>Neopterygii</taxon>
        <taxon>Teleostei</taxon>
        <taxon>Ostariophysi</taxon>
        <taxon>Cypriniformes</taxon>
        <taxon>Nemacheilidae</taxon>
        <taxon>Triplophysa</taxon>
    </lineage>
</organism>
<accession>A0A5A9N650</accession>
<proteinExistence type="predicted"/>
<reference evidence="1 2" key="1">
    <citation type="journal article" date="2019" name="Mol. Ecol. Resour.">
        <title>Chromosome-level genome assembly of Triplophysa tibetana, a fish adapted to the harsh high-altitude environment of the Tibetan Plateau.</title>
        <authorList>
            <person name="Yang X."/>
            <person name="Liu H."/>
            <person name="Ma Z."/>
            <person name="Zou Y."/>
            <person name="Zou M."/>
            <person name="Mao Y."/>
            <person name="Li X."/>
            <person name="Wang H."/>
            <person name="Chen T."/>
            <person name="Wang W."/>
            <person name="Yang R."/>
        </authorList>
    </citation>
    <scope>NUCLEOTIDE SEQUENCE [LARGE SCALE GENOMIC DNA]</scope>
    <source>
        <strain evidence="1">TTIB1903HZAU</strain>
        <tissue evidence="1">Muscle</tissue>
    </source>
</reference>
<evidence type="ECO:0000313" key="2">
    <source>
        <dbReference type="Proteomes" id="UP000324632"/>
    </source>
</evidence>
<evidence type="ECO:0000313" key="1">
    <source>
        <dbReference type="EMBL" id="KAA0704688.1"/>
    </source>
</evidence>
<keyword evidence="2" id="KW-1185">Reference proteome</keyword>
<dbReference type="Proteomes" id="UP000324632">
    <property type="component" value="Chromosome 22"/>
</dbReference>
<protein>
    <submittedName>
        <fullName evidence="1">Uncharacterized protein</fullName>
    </submittedName>
</protein>
<gene>
    <name evidence="1" type="ORF">E1301_Tti000997</name>
</gene>